<evidence type="ECO:0000256" key="4">
    <source>
        <dbReference type="ARBA" id="ARBA00022989"/>
    </source>
</evidence>
<feature type="transmembrane region" description="Helical" evidence="7">
    <location>
        <begin position="496"/>
        <end position="517"/>
    </location>
</feature>
<keyword evidence="10" id="KW-1185">Reference proteome</keyword>
<dbReference type="GO" id="GO:0005886">
    <property type="term" value="C:plasma membrane"/>
    <property type="evidence" value="ECO:0007669"/>
    <property type="project" value="TreeGrafter"/>
</dbReference>
<dbReference type="InterPro" id="IPR020846">
    <property type="entry name" value="MFS_dom"/>
</dbReference>
<dbReference type="EMBL" id="RYZI01000404">
    <property type="protein sequence ID" value="RWA05749.1"/>
    <property type="molecule type" value="Genomic_DNA"/>
</dbReference>
<feature type="compositionally biased region" description="Basic and acidic residues" evidence="6">
    <location>
        <begin position="553"/>
        <end position="570"/>
    </location>
</feature>
<feature type="transmembrane region" description="Helical" evidence="7">
    <location>
        <begin position="295"/>
        <end position="318"/>
    </location>
</feature>
<feature type="transmembrane region" description="Helical" evidence="7">
    <location>
        <begin position="63"/>
        <end position="80"/>
    </location>
</feature>
<dbReference type="Gene3D" id="1.20.1720.10">
    <property type="entry name" value="Multidrug resistance protein D"/>
    <property type="match status" value="1"/>
</dbReference>
<dbReference type="PROSITE" id="PS50850">
    <property type="entry name" value="MFS"/>
    <property type="match status" value="1"/>
</dbReference>
<dbReference type="AlphaFoldDB" id="A0A439CU95"/>
<dbReference type="Pfam" id="PF07690">
    <property type="entry name" value="MFS_1"/>
    <property type="match status" value="1"/>
</dbReference>
<comment type="subcellular location">
    <subcellularLocation>
        <location evidence="1">Membrane</location>
        <topology evidence="1">Multi-pass membrane protein</topology>
    </subcellularLocation>
</comment>
<feature type="transmembrane region" description="Helical" evidence="7">
    <location>
        <begin position="330"/>
        <end position="354"/>
    </location>
</feature>
<keyword evidence="4 7" id="KW-1133">Transmembrane helix</keyword>
<evidence type="ECO:0000259" key="8">
    <source>
        <dbReference type="PROSITE" id="PS50850"/>
    </source>
</evidence>
<name>A0A439CU95_9PEZI</name>
<reference evidence="9 10" key="1">
    <citation type="submission" date="2018-12" db="EMBL/GenBank/DDBJ databases">
        <title>Draft genome sequence of Xylaria grammica IHI A82.</title>
        <authorList>
            <person name="Buettner E."/>
            <person name="Kellner H."/>
        </authorList>
    </citation>
    <scope>NUCLEOTIDE SEQUENCE [LARGE SCALE GENOMIC DNA]</scope>
    <source>
        <strain evidence="9 10">IHI A82</strain>
    </source>
</reference>
<evidence type="ECO:0000256" key="5">
    <source>
        <dbReference type="ARBA" id="ARBA00023136"/>
    </source>
</evidence>
<protein>
    <recommendedName>
        <fullName evidence="8">Major facilitator superfamily (MFS) profile domain-containing protein</fullName>
    </recommendedName>
</protein>
<keyword evidence="5 7" id="KW-0472">Membrane</keyword>
<evidence type="ECO:0000256" key="3">
    <source>
        <dbReference type="ARBA" id="ARBA00022692"/>
    </source>
</evidence>
<evidence type="ECO:0000256" key="1">
    <source>
        <dbReference type="ARBA" id="ARBA00004141"/>
    </source>
</evidence>
<gene>
    <name evidence="9" type="ORF">EKO27_g9359</name>
</gene>
<evidence type="ECO:0000256" key="6">
    <source>
        <dbReference type="SAM" id="MobiDB-lite"/>
    </source>
</evidence>
<dbReference type="PANTHER" id="PTHR23501">
    <property type="entry name" value="MAJOR FACILITATOR SUPERFAMILY"/>
    <property type="match status" value="1"/>
</dbReference>
<dbReference type="FunFam" id="1.20.1250.20:FF:000196">
    <property type="entry name" value="MFS toxin efflux pump (AflT)"/>
    <property type="match status" value="1"/>
</dbReference>
<keyword evidence="3 7" id="KW-0812">Transmembrane</keyword>
<keyword evidence="2" id="KW-0813">Transport</keyword>
<feature type="transmembrane region" description="Helical" evidence="7">
    <location>
        <begin position="122"/>
        <end position="143"/>
    </location>
</feature>
<dbReference type="PANTHER" id="PTHR23501:SF199">
    <property type="entry name" value="MFS EFFLUX TRANSPORTER INPD-RELATED"/>
    <property type="match status" value="1"/>
</dbReference>
<feature type="region of interest" description="Disordered" evidence="6">
    <location>
        <begin position="549"/>
        <end position="570"/>
    </location>
</feature>
<feature type="transmembrane region" description="Helical" evidence="7">
    <location>
        <begin position="92"/>
        <end position="110"/>
    </location>
</feature>
<dbReference type="InterPro" id="IPR036259">
    <property type="entry name" value="MFS_trans_sf"/>
</dbReference>
<dbReference type="Gene3D" id="1.20.1250.20">
    <property type="entry name" value="MFS general substrate transporter like domains"/>
    <property type="match status" value="1"/>
</dbReference>
<feature type="transmembrane region" description="Helical" evidence="7">
    <location>
        <begin position="256"/>
        <end position="275"/>
    </location>
</feature>
<organism evidence="9 10">
    <name type="scientific">Xylaria grammica</name>
    <dbReference type="NCBI Taxonomy" id="363999"/>
    <lineage>
        <taxon>Eukaryota</taxon>
        <taxon>Fungi</taxon>
        <taxon>Dikarya</taxon>
        <taxon>Ascomycota</taxon>
        <taxon>Pezizomycotina</taxon>
        <taxon>Sordariomycetes</taxon>
        <taxon>Xylariomycetidae</taxon>
        <taxon>Xylariales</taxon>
        <taxon>Xylariaceae</taxon>
        <taxon>Xylaria</taxon>
    </lineage>
</organism>
<dbReference type="Proteomes" id="UP000286045">
    <property type="component" value="Unassembled WGS sequence"/>
</dbReference>
<dbReference type="CDD" id="cd17502">
    <property type="entry name" value="MFS_Azr1_MDR_like"/>
    <property type="match status" value="1"/>
</dbReference>
<dbReference type="SUPFAM" id="SSF103473">
    <property type="entry name" value="MFS general substrate transporter"/>
    <property type="match status" value="1"/>
</dbReference>
<feature type="transmembrane region" description="Helical" evidence="7">
    <location>
        <begin position="418"/>
        <end position="440"/>
    </location>
</feature>
<sequence length="570" mass="60838">MSEDEQEPSSSGQSVTDGHLHSWQLAIVVGALCLGVLLYGLDANIIGTAVPRITTEFKSLPDVAWYGAAYLVTVTAFQPFFGNMYRFFNAKIVYLISIFIFEVGSILCASAPKSSVLIFGRAILGVGASGLLQGALAIVGYIVPLEKVPLFQGIVTSAVGISIFIGPIIGGALTEYATWRWCFWINVPAGAVTILIIFFFVPFAKNFNKATRELPLREKLRRIDAVGTVLFLGLVTSLLLALTWGGQQYAWRDSKIIGLFIGFGLILIVFCFWDWKRGELALIPLRVLRKRSICMGATVLFAYGIVLYVYGYYLPIFFQSVQGVTTTQSGVRYIAMVVPQIVSLVIAGAVVSMWGYYVPYMVSGAIIASVGSGLLTTIGLDTPTVKWAAYLAVTGIGVGMASQLPYTALQVVLDPEDVAIGNAIAVFSSQLGGALGLAIGQNLLLTGIVRAVPEYTTAVTPAQVLAAGANGLTQLASSPIVLEALRRAYAQATRDVFILALAAAALTFPPTCAMEWLNITKESKNRAQNRAADEIGRSRGGQAVKIEAATAMRSEEGGAHGSETAEKGGE</sequence>
<evidence type="ECO:0000256" key="2">
    <source>
        <dbReference type="ARBA" id="ARBA00022448"/>
    </source>
</evidence>
<dbReference type="InterPro" id="IPR011701">
    <property type="entry name" value="MFS"/>
</dbReference>
<evidence type="ECO:0000313" key="10">
    <source>
        <dbReference type="Proteomes" id="UP000286045"/>
    </source>
</evidence>
<feature type="transmembrane region" description="Helical" evidence="7">
    <location>
        <begin position="387"/>
        <end position="406"/>
    </location>
</feature>
<feature type="transmembrane region" description="Helical" evidence="7">
    <location>
        <begin position="20"/>
        <end position="42"/>
    </location>
</feature>
<feature type="transmembrane region" description="Helical" evidence="7">
    <location>
        <begin position="360"/>
        <end position="380"/>
    </location>
</feature>
<evidence type="ECO:0000313" key="9">
    <source>
        <dbReference type="EMBL" id="RWA05749.1"/>
    </source>
</evidence>
<evidence type="ECO:0000256" key="7">
    <source>
        <dbReference type="SAM" id="Phobius"/>
    </source>
</evidence>
<comment type="caution">
    <text evidence="9">The sequence shown here is derived from an EMBL/GenBank/DDBJ whole genome shotgun (WGS) entry which is preliminary data.</text>
</comment>
<proteinExistence type="predicted"/>
<dbReference type="GO" id="GO:0022857">
    <property type="term" value="F:transmembrane transporter activity"/>
    <property type="evidence" value="ECO:0007669"/>
    <property type="project" value="InterPro"/>
</dbReference>
<feature type="domain" description="Major facilitator superfamily (MFS) profile" evidence="8">
    <location>
        <begin position="28"/>
        <end position="486"/>
    </location>
</feature>
<feature type="transmembrane region" description="Helical" evidence="7">
    <location>
        <begin position="223"/>
        <end position="244"/>
    </location>
</feature>
<feature type="transmembrane region" description="Helical" evidence="7">
    <location>
        <begin position="149"/>
        <end position="169"/>
    </location>
</feature>
<accession>A0A439CU95</accession>
<feature type="transmembrane region" description="Helical" evidence="7">
    <location>
        <begin position="181"/>
        <end position="203"/>
    </location>
</feature>